<sequence>MSKQSSPIVVSVDQWNTSSIRYMQPKVNDRGGKSINIISTQSNRALHLSTPLMMTWGISDYTDEKTGESDGKFTISLNFPNDQYKSEATDVFLKKLKEFENQILDDAVKNSEIWFGEELSRDVVKHNFFPFLKYSKDKNTKKFDYAKPPSIRAKVPNYDGRWAIEIYDTNQKLIFPCDNDRMTPQDFITKMSKVACVIQCGGLWFGGKGWGVTWKLNQCVVKPQEVVSVYGKCHIELSSDDLSSMNKPVAAEAVDDDEEVIEPTVSSKNAVAVEDSDEEQEEEPEPVAVAPVKKVIKKAAEPVAVAPVAAAEAEPAKKKVVKKKAV</sequence>
<evidence type="ECO:0000313" key="2">
    <source>
        <dbReference type="EMBL" id="QHU32624.1"/>
    </source>
</evidence>
<protein>
    <submittedName>
        <fullName evidence="2">Uncharacterized protein</fullName>
    </submittedName>
</protein>
<feature type="region of interest" description="Disordered" evidence="1">
    <location>
        <begin position="307"/>
        <end position="326"/>
    </location>
</feature>
<feature type="region of interest" description="Disordered" evidence="1">
    <location>
        <begin position="255"/>
        <end position="287"/>
    </location>
</feature>
<reference evidence="2" key="1">
    <citation type="journal article" date="2020" name="Nature">
        <title>Giant virus diversity and host interactions through global metagenomics.</title>
        <authorList>
            <person name="Schulz F."/>
            <person name="Roux S."/>
            <person name="Paez-Espino D."/>
            <person name="Jungbluth S."/>
            <person name="Walsh D.A."/>
            <person name="Denef V.J."/>
            <person name="McMahon K.D."/>
            <person name="Konstantinidis K.T."/>
            <person name="Eloe-Fadrosh E.A."/>
            <person name="Kyrpides N.C."/>
            <person name="Woyke T."/>
        </authorList>
    </citation>
    <scope>NUCLEOTIDE SEQUENCE</scope>
    <source>
        <strain evidence="2">GVMAG-M-3300027969-2</strain>
    </source>
</reference>
<accession>A0A6C0LST3</accession>
<name>A0A6C0LST3_9ZZZZ</name>
<dbReference type="EMBL" id="MN740540">
    <property type="protein sequence ID" value="QHU32624.1"/>
    <property type="molecule type" value="Genomic_DNA"/>
</dbReference>
<dbReference type="AlphaFoldDB" id="A0A6C0LST3"/>
<evidence type="ECO:0000256" key="1">
    <source>
        <dbReference type="SAM" id="MobiDB-lite"/>
    </source>
</evidence>
<organism evidence="2">
    <name type="scientific">viral metagenome</name>
    <dbReference type="NCBI Taxonomy" id="1070528"/>
    <lineage>
        <taxon>unclassified sequences</taxon>
        <taxon>metagenomes</taxon>
        <taxon>organismal metagenomes</taxon>
    </lineage>
</organism>
<feature type="compositionally biased region" description="Acidic residues" evidence="1">
    <location>
        <begin position="274"/>
        <end position="285"/>
    </location>
</feature>
<proteinExistence type="predicted"/>